<keyword evidence="10" id="KW-1185">Reference proteome</keyword>
<dbReference type="InterPro" id="IPR004740">
    <property type="entry name" value="Nuc_H_symport"/>
</dbReference>
<proteinExistence type="predicted"/>
<keyword evidence="3" id="KW-1003">Cell membrane</keyword>
<accession>A0A1H7L5T6</accession>
<evidence type="ECO:0000256" key="5">
    <source>
        <dbReference type="ARBA" id="ARBA00022989"/>
    </source>
</evidence>
<dbReference type="Gene3D" id="1.20.1250.20">
    <property type="entry name" value="MFS general substrate transporter like domains"/>
    <property type="match status" value="1"/>
</dbReference>
<evidence type="ECO:0000313" key="9">
    <source>
        <dbReference type="EMBL" id="SEK94362.1"/>
    </source>
</evidence>
<dbReference type="EMBL" id="FNZR01000003">
    <property type="protein sequence ID" value="SEK94362.1"/>
    <property type="molecule type" value="Genomic_DNA"/>
</dbReference>
<dbReference type="GO" id="GO:0015212">
    <property type="term" value="F:cytidine transmembrane transporter activity"/>
    <property type="evidence" value="ECO:0007669"/>
    <property type="project" value="TreeGrafter"/>
</dbReference>
<dbReference type="PANTHER" id="PTHR23522:SF4">
    <property type="entry name" value="NUCLEOSIDE PERMEASE NUPG-RELATED"/>
    <property type="match status" value="1"/>
</dbReference>
<sequence length="261" mass="28844">MRSAILPCYSNGKGFPLIRVFQTSTSSLLLGILSFFLPDTPPNRQASPGLSATLGFDALFLFKRRSFVVFFLASIAVCIPLSFYYNFTNPFLNDVGMEHAAGKMTLGQFSEFAFMLLIPFAFRRLGVKAMIAIGVLAWVVRYVLFAYGNVADGAWMLYLGILLHGLCYDFFFVTGQIYTDRQAGMAVKNAAQGLITFATYGVGMFIGSYASGVLTAVFATPGEAMQYDWRGVWLVPAGISILIFILFLLIFKEDSEQTNDK</sequence>
<keyword evidence="2" id="KW-0813">Transport</keyword>
<evidence type="ECO:0000259" key="8">
    <source>
        <dbReference type="PROSITE" id="PS50850"/>
    </source>
</evidence>
<dbReference type="PROSITE" id="PS50850">
    <property type="entry name" value="MFS"/>
    <property type="match status" value="1"/>
</dbReference>
<protein>
    <submittedName>
        <fullName evidence="9">Nucleoside transporter</fullName>
    </submittedName>
</protein>
<dbReference type="Proteomes" id="UP000198916">
    <property type="component" value="Unassembled WGS sequence"/>
</dbReference>
<feature type="transmembrane region" description="Helical" evidence="7">
    <location>
        <begin position="154"/>
        <end position="173"/>
    </location>
</feature>
<dbReference type="GO" id="GO:0015213">
    <property type="term" value="F:uridine transmembrane transporter activity"/>
    <property type="evidence" value="ECO:0007669"/>
    <property type="project" value="TreeGrafter"/>
</dbReference>
<dbReference type="InterPro" id="IPR020846">
    <property type="entry name" value="MFS_dom"/>
</dbReference>
<keyword evidence="5 7" id="KW-1133">Transmembrane helix</keyword>
<reference evidence="10" key="1">
    <citation type="submission" date="2016-10" db="EMBL/GenBank/DDBJ databases">
        <authorList>
            <person name="Varghese N."/>
            <person name="Submissions S."/>
        </authorList>
    </citation>
    <scope>NUCLEOTIDE SEQUENCE [LARGE SCALE GENOMIC DNA]</scope>
    <source>
        <strain evidence="10">Jip14</strain>
    </source>
</reference>
<feature type="transmembrane region" description="Helical" evidence="7">
    <location>
        <begin position="129"/>
        <end position="148"/>
    </location>
</feature>
<evidence type="ECO:0000256" key="7">
    <source>
        <dbReference type="SAM" id="Phobius"/>
    </source>
</evidence>
<feature type="transmembrane region" description="Helical" evidence="7">
    <location>
        <begin position="67"/>
        <end position="85"/>
    </location>
</feature>
<evidence type="ECO:0000256" key="1">
    <source>
        <dbReference type="ARBA" id="ARBA00004651"/>
    </source>
</evidence>
<dbReference type="OrthoDB" id="9783013at2"/>
<feature type="transmembrane region" description="Helical" evidence="7">
    <location>
        <begin position="20"/>
        <end position="37"/>
    </location>
</feature>
<keyword evidence="6 7" id="KW-0472">Membrane</keyword>
<comment type="subcellular location">
    <subcellularLocation>
        <location evidence="1">Cell membrane</location>
        <topology evidence="1">Multi-pass membrane protein</topology>
    </subcellularLocation>
</comment>
<dbReference type="InterPro" id="IPR036259">
    <property type="entry name" value="MFS_trans_sf"/>
</dbReference>
<evidence type="ECO:0000256" key="6">
    <source>
        <dbReference type="ARBA" id="ARBA00023136"/>
    </source>
</evidence>
<feature type="transmembrane region" description="Helical" evidence="7">
    <location>
        <begin position="105"/>
        <end position="122"/>
    </location>
</feature>
<keyword evidence="4 7" id="KW-0812">Transmembrane</keyword>
<name>A0A1H7L5T6_9SPHI</name>
<feature type="transmembrane region" description="Helical" evidence="7">
    <location>
        <begin position="231"/>
        <end position="251"/>
    </location>
</feature>
<evidence type="ECO:0000256" key="4">
    <source>
        <dbReference type="ARBA" id="ARBA00022692"/>
    </source>
</evidence>
<dbReference type="STRING" id="332977.SAMN05421740_10352"/>
<dbReference type="RefSeq" id="WP_090604408.1">
    <property type="nucleotide sequence ID" value="NZ_FNZR01000003.1"/>
</dbReference>
<evidence type="ECO:0000313" key="10">
    <source>
        <dbReference type="Proteomes" id="UP000198916"/>
    </source>
</evidence>
<evidence type="ECO:0000256" key="2">
    <source>
        <dbReference type="ARBA" id="ARBA00022448"/>
    </source>
</evidence>
<dbReference type="GO" id="GO:0005886">
    <property type="term" value="C:plasma membrane"/>
    <property type="evidence" value="ECO:0007669"/>
    <property type="project" value="UniProtKB-SubCell"/>
</dbReference>
<feature type="domain" description="Major facilitator superfamily (MFS) profile" evidence="8">
    <location>
        <begin position="51"/>
        <end position="261"/>
    </location>
</feature>
<dbReference type="PANTHER" id="PTHR23522">
    <property type="entry name" value="BLL5896 PROTEIN"/>
    <property type="match status" value="1"/>
</dbReference>
<dbReference type="AlphaFoldDB" id="A0A1H7L5T6"/>
<dbReference type="Pfam" id="PF03825">
    <property type="entry name" value="Nuc_H_symport"/>
    <property type="match status" value="1"/>
</dbReference>
<feature type="transmembrane region" description="Helical" evidence="7">
    <location>
        <begin position="194"/>
        <end position="219"/>
    </location>
</feature>
<gene>
    <name evidence="9" type="ORF">SAMN05421740_10352</name>
</gene>
<organism evidence="9 10">
    <name type="scientific">Parapedobacter koreensis</name>
    <dbReference type="NCBI Taxonomy" id="332977"/>
    <lineage>
        <taxon>Bacteria</taxon>
        <taxon>Pseudomonadati</taxon>
        <taxon>Bacteroidota</taxon>
        <taxon>Sphingobacteriia</taxon>
        <taxon>Sphingobacteriales</taxon>
        <taxon>Sphingobacteriaceae</taxon>
        <taxon>Parapedobacter</taxon>
    </lineage>
</organism>
<dbReference type="SUPFAM" id="SSF103473">
    <property type="entry name" value="MFS general substrate transporter"/>
    <property type="match status" value="1"/>
</dbReference>
<evidence type="ECO:0000256" key="3">
    <source>
        <dbReference type="ARBA" id="ARBA00022475"/>
    </source>
</evidence>